<evidence type="ECO:0000313" key="5">
    <source>
        <dbReference type="EMBL" id="XDS49181.1"/>
    </source>
</evidence>
<dbReference type="GO" id="GO:0016787">
    <property type="term" value="F:hydrolase activity"/>
    <property type="evidence" value="ECO:0007669"/>
    <property type="project" value="UniProtKB-KW"/>
</dbReference>
<sequence length="390" mass="42714">MNVSSASSNLALSAIFSQTIRCKRPSGLKADSMGLYRFRRSLGQCVCGLRTVLGVSMRLKGHRLLGRVMLGILASVIAIVVVIVVAFNVSPWPGALVFRRAFESSAVEKPTGYATMRSRTKVVGNLSYPSKFGRNDFDLYLPKQRSQSLPVIVWVHGGGFIAGDKQGVSTYATMLASRGYAVAAMNYDYAPDATYPTPVIQVGELITHLYEIAGRYGLDADRIVIGGDSAGAQIAAQFAAIETTPGYSQKSGIPAISLRKPLEAALLFCGPYDVSRLTSVGNSWIARQFVQTVGWSYLGHKDWQSTQAAKMASIVDYVSSGFPRAYIVDGNYFSFPTHARELYGRLRNDGVDATLSLYPNKPKLPHEFQFDFSHPESYDVWNKTLKFLGQ</sequence>
<dbReference type="PANTHER" id="PTHR48081">
    <property type="entry name" value="AB HYDROLASE SUPERFAMILY PROTEIN C4A8.06C"/>
    <property type="match status" value="1"/>
</dbReference>
<dbReference type="Pfam" id="PF20434">
    <property type="entry name" value="BD-FAE"/>
    <property type="match status" value="1"/>
</dbReference>
<evidence type="ECO:0000313" key="4">
    <source>
        <dbReference type="EMBL" id="XDS46037.1"/>
    </source>
</evidence>
<feature type="domain" description="BD-FAE-like" evidence="3">
    <location>
        <begin position="138"/>
        <end position="331"/>
    </location>
</feature>
<dbReference type="KEGG" id="bfk:QN062_08440"/>
<evidence type="ECO:0000256" key="2">
    <source>
        <dbReference type="SAM" id="Phobius"/>
    </source>
</evidence>
<dbReference type="InterPro" id="IPR029058">
    <property type="entry name" value="AB_hydrolase_fold"/>
</dbReference>
<reference evidence="6" key="1">
    <citation type="submission" date="2023-07" db="EMBL/GenBank/DDBJ databases">
        <title>Bifidobacterium aquikefiriaerophilum sp. nov. and Bifidobacterium eccum sp. nov., isolated from water kefir.</title>
        <authorList>
            <person name="Breselge S."/>
            <person name="Bellassi P."/>
            <person name="Barcenilla C."/>
            <person name="Alvarez-Ordonez A."/>
            <person name="Morelli L."/>
            <person name="Cotter P.D."/>
        </authorList>
    </citation>
    <scope>NUCLEOTIDE SEQUENCE</scope>
    <source>
        <strain evidence="6">WK012_4_13</strain>
        <strain evidence="5">WK013_4_14</strain>
        <strain evidence="4">WK048_4_13</strain>
    </source>
</reference>
<dbReference type="RefSeq" id="WP_369341369.1">
    <property type="nucleotide sequence ID" value="NZ_CP129675.1"/>
</dbReference>
<dbReference type="SUPFAM" id="SSF53474">
    <property type="entry name" value="alpha/beta-Hydrolases"/>
    <property type="match status" value="1"/>
</dbReference>
<dbReference type="InterPro" id="IPR050300">
    <property type="entry name" value="GDXG_lipolytic_enzyme"/>
</dbReference>
<gene>
    <name evidence="6" type="ORF">QN062_08440</name>
    <name evidence="5" type="ORF">QN216_02630</name>
    <name evidence="4" type="ORF">QN217_07815</name>
</gene>
<dbReference type="EMBL" id="CP129682">
    <property type="protein sequence ID" value="XDS49181.1"/>
    <property type="molecule type" value="Genomic_DNA"/>
</dbReference>
<accession>A0AB39UNP4</accession>
<dbReference type="AlphaFoldDB" id="A0AB39UNP4"/>
<evidence type="ECO:0000256" key="1">
    <source>
        <dbReference type="ARBA" id="ARBA00022801"/>
    </source>
</evidence>
<protein>
    <submittedName>
        <fullName evidence="6">Alpha/beta hydrolase</fullName>
    </submittedName>
</protein>
<feature type="transmembrane region" description="Helical" evidence="2">
    <location>
        <begin position="64"/>
        <end position="87"/>
    </location>
</feature>
<organism evidence="6">
    <name type="scientific">Bifidobacterium fermentum</name>
    <dbReference type="NCBI Taxonomy" id="3059035"/>
    <lineage>
        <taxon>Bacteria</taxon>
        <taxon>Bacillati</taxon>
        <taxon>Actinomycetota</taxon>
        <taxon>Actinomycetes</taxon>
        <taxon>Bifidobacteriales</taxon>
        <taxon>Bifidobacteriaceae</taxon>
        <taxon>Bifidobacterium</taxon>
    </lineage>
</organism>
<evidence type="ECO:0000313" key="6">
    <source>
        <dbReference type="EMBL" id="XDS50405.1"/>
    </source>
</evidence>
<keyword evidence="2" id="KW-0472">Membrane</keyword>
<dbReference type="EMBL" id="CP129683">
    <property type="protein sequence ID" value="XDS50405.1"/>
    <property type="molecule type" value="Genomic_DNA"/>
</dbReference>
<dbReference type="Gene3D" id="3.40.50.1820">
    <property type="entry name" value="alpha/beta hydrolase"/>
    <property type="match status" value="1"/>
</dbReference>
<name>A0AB39UNP4_9BIFI</name>
<dbReference type="EMBL" id="CP129675">
    <property type="protein sequence ID" value="XDS46037.1"/>
    <property type="molecule type" value="Genomic_DNA"/>
</dbReference>
<proteinExistence type="predicted"/>
<dbReference type="InterPro" id="IPR049492">
    <property type="entry name" value="BD-FAE-like_dom"/>
</dbReference>
<keyword evidence="2" id="KW-1133">Transmembrane helix</keyword>
<keyword evidence="2" id="KW-0812">Transmembrane</keyword>
<evidence type="ECO:0000259" key="3">
    <source>
        <dbReference type="Pfam" id="PF20434"/>
    </source>
</evidence>
<keyword evidence="1 6" id="KW-0378">Hydrolase</keyword>